<evidence type="ECO:0000256" key="1">
    <source>
        <dbReference type="SAM" id="Phobius"/>
    </source>
</evidence>
<dbReference type="EMBL" id="JBHSXN010000002">
    <property type="protein sequence ID" value="MFC6952929.1"/>
    <property type="molecule type" value="Genomic_DNA"/>
</dbReference>
<protein>
    <submittedName>
        <fullName evidence="2">Uncharacterized protein</fullName>
    </submittedName>
</protein>
<dbReference type="AlphaFoldDB" id="A0ABD5VHH5"/>
<keyword evidence="1" id="KW-0812">Transmembrane</keyword>
<organism evidence="2 3">
    <name type="scientific">Halorubellus litoreus</name>
    <dbReference type="NCBI Taxonomy" id="755308"/>
    <lineage>
        <taxon>Archaea</taxon>
        <taxon>Methanobacteriati</taxon>
        <taxon>Methanobacteriota</taxon>
        <taxon>Stenosarchaea group</taxon>
        <taxon>Halobacteria</taxon>
        <taxon>Halobacteriales</taxon>
        <taxon>Halorubellaceae</taxon>
        <taxon>Halorubellus</taxon>
    </lineage>
</organism>
<feature type="transmembrane region" description="Helical" evidence="1">
    <location>
        <begin position="72"/>
        <end position="91"/>
    </location>
</feature>
<keyword evidence="1" id="KW-0472">Membrane</keyword>
<accession>A0ABD5VHH5</accession>
<feature type="transmembrane region" description="Helical" evidence="1">
    <location>
        <begin position="21"/>
        <end position="43"/>
    </location>
</feature>
<evidence type="ECO:0000313" key="2">
    <source>
        <dbReference type="EMBL" id="MFC6952929.1"/>
    </source>
</evidence>
<feature type="transmembrane region" description="Helical" evidence="1">
    <location>
        <begin position="49"/>
        <end position="65"/>
    </location>
</feature>
<evidence type="ECO:0000313" key="3">
    <source>
        <dbReference type="Proteomes" id="UP001596395"/>
    </source>
</evidence>
<name>A0ABD5VHH5_9EURY</name>
<dbReference type="RefSeq" id="WP_336349909.1">
    <property type="nucleotide sequence ID" value="NZ_JAZAQL010000002.1"/>
</dbReference>
<feature type="transmembrane region" description="Helical" evidence="1">
    <location>
        <begin position="111"/>
        <end position="133"/>
    </location>
</feature>
<sequence>MATEPALRDRLANAVGDGHDAATTAFVLLAAVALGTVLAWLSADLVGRLPAFAVGAIATAGILYTRPTRRDVAATACYALAALLALAPVAYELPLLLGTATPLAHVLTTTDLLLFLAFLTLAAIPTLLGYRIATGPFLPRLRARLTTD</sequence>
<reference evidence="2 3" key="1">
    <citation type="journal article" date="2019" name="Int. J. Syst. Evol. Microbiol.">
        <title>The Global Catalogue of Microorganisms (GCM) 10K type strain sequencing project: providing services to taxonomists for standard genome sequencing and annotation.</title>
        <authorList>
            <consortium name="The Broad Institute Genomics Platform"/>
            <consortium name="The Broad Institute Genome Sequencing Center for Infectious Disease"/>
            <person name="Wu L."/>
            <person name="Ma J."/>
        </authorList>
    </citation>
    <scope>NUCLEOTIDE SEQUENCE [LARGE SCALE GENOMIC DNA]</scope>
    <source>
        <strain evidence="2 3">GX26</strain>
    </source>
</reference>
<keyword evidence="3" id="KW-1185">Reference proteome</keyword>
<keyword evidence="1" id="KW-1133">Transmembrane helix</keyword>
<comment type="caution">
    <text evidence="2">The sequence shown here is derived from an EMBL/GenBank/DDBJ whole genome shotgun (WGS) entry which is preliminary data.</text>
</comment>
<dbReference type="Proteomes" id="UP001596395">
    <property type="component" value="Unassembled WGS sequence"/>
</dbReference>
<proteinExistence type="predicted"/>
<gene>
    <name evidence="2" type="ORF">ACFQGB_08640</name>
</gene>